<dbReference type="OrthoDB" id="6612291at2759"/>
<dbReference type="SUPFAM" id="SSF103473">
    <property type="entry name" value="MFS general substrate transporter"/>
    <property type="match status" value="1"/>
</dbReference>
<keyword evidence="11" id="KW-1185">Reference proteome</keyword>
<dbReference type="PROSITE" id="PS00217">
    <property type="entry name" value="SUGAR_TRANSPORT_2"/>
    <property type="match status" value="1"/>
</dbReference>
<feature type="transmembrane region" description="Helical" evidence="8">
    <location>
        <begin position="422"/>
        <end position="445"/>
    </location>
</feature>
<evidence type="ECO:0000256" key="7">
    <source>
        <dbReference type="RuleBase" id="RU003346"/>
    </source>
</evidence>
<evidence type="ECO:0000313" key="11">
    <source>
        <dbReference type="Proteomes" id="UP000799753"/>
    </source>
</evidence>
<keyword evidence="6 8" id="KW-0472">Membrane</keyword>
<organism evidence="10 11">
    <name type="scientific">Massarina eburnea CBS 473.64</name>
    <dbReference type="NCBI Taxonomy" id="1395130"/>
    <lineage>
        <taxon>Eukaryota</taxon>
        <taxon>Fungi</taxon>
        <taxon>Dikarya</taxon>
        <taxon>Ascomycota</taxon>
        <taxon>Pezizomycotina</taxon>
        <taxon>Dothideomycetes</taxon>
        <taxon>Pleosporomycetidae</taxon>
        <taxon>Pleosporales</taxon>
        <taxon>Massarineae</taxon>
        <taxon>Massarinaceae</taxon>
        <taxon>Massarina</taxon>
    </lineage>
</organism>
<feature type="transmembrane region" description="Helical" evidence="8">
    <location>
        <begin position="138"/>
        <end position="156"/>
    </location>
</feature>
<name>A0A6A6RHQ3_9PLEO</name>
<evidence type="ECO:0000256" key="1">
    <source>
        <dbReference type="ARBA" id="ARBA00004141"/>
    </source>
</evidence>
<dbReference type="InterPro" id="IPR050360">
    <property type="entry name" value="MFS_Sugar_Transporters"/>
</dbReference>
<dbReference type="EMBL" id="MU006822">
    <property type="protein sequence ID" value="KAF2634513.1"/>
    <property type="molecule type" value="Genomic_DNA"/>
</dbReference>
<dbReference type="InterPro" id="IPR036259">
    <property type="entry name" value="MFS_trans_sf"/>
</dbReference>
<dbReference type="FunFam" id="1.20.1250.20:FF:000078">
    <property type="entry name" value="MFS maltose transporter, putative"/>
    <property type="match status" value="1"/>
</dbReference>
<dbReference type="GO" id="GO:0005351">
    <property type="term" value="F:carbohydrate:proton symporter activity"/>
    <property type="evidence" value="ECO:0007669"/>
    <property type="project" value="TreeGrafter"/>
</dbReference>
<comment type="similarity">
    <text evidence="2 7">Belongs to the major facilitator superfamily. Sugar transporter (TC 2.A.1.1) family.</text>
</comment>
<gene>
    <name evidence="10" type="ORF">P280DRAFT_474580</name>
</gene>
<feature type="transmembrane region" description="Helical" evidence="8">
    <location>
        <begin position="356"/>
        <end position="376"/>
    </location>
</feature>
<evidence type="ECO:0000256" key="2">
    <source>
        <dbReference type="ARBA" id="ARBA00010992"/>
    </source>
</evidence>
<dbReference type="Proteomes" id="UP000799753">
    <property type="component" value="Unassembled WGS sequence"/>
</dbReference>
<feature type="transmembrane region" description="Helical" evidence="8">
    <location>
        <begin position="110"/>
        <end position="132"/>
    </location>
</feature>
<dbReference type="PROSITE" id="PS00216">
    <property type="entry name" value="SUGAR_TRANSPORT_1"/>
    <property type="match status" value="2"/>
</dbReference>
<feature type="transmembrane region" description="Helical" evidence="8">
    <location>
        <begin position="325"/>
        <end position="344"/>
    </location>
</feature>
<evidence type="ECO:0000256" key="4">
    <source>
        <dbReference type="ARBA" id="ARBA00022692"/>
    </source>
</evidence>
<keyword evidence="4 8" id="KW-0812">Transmembrane</keyword>
<dbReference type="CDD" id="cd17356">
    <property type="entry name" value="MFS_HXT"/>
    <property type="match status" value="1"/>
</dbReference>
<dbReference type="PROSITE" id="PS50850">
    <property type="entry name" value="MFS"/>
    <property type="match status" value="1"/>
</dbReference>
<evidence type="ECO:0000259" key="9">
    <source>
        <dbReference type="PROSITE" id="PS50850"/>
    </source>
</evidence>
<keyword evidence="5 8" id="KW-1133">Transmembrane helix</keyword>
<feature type="transmembrane region" description="Helical" evidence="8">
    <location>
        <begin position="168"/>
        <end position="185"/>
    </location>
</feature>
<sequence>MPSWAPSASRRGRDSRIEAPVTVQGYLMCVFAAFGGILFGFDSGYISGILGMNSFKLQFGSPSTSEDAFNGHLYTTWQKSLIVSILSAGTFFGALIAGNVADWVGRRSTIIAGCAIFCLGVVLQIAASSVALLVPGRLVAGFGVGFVSAIIILYMAEVAPRAVRGAIVSAYQFFITVGLLLAAVVDQSTQGMMGTMAYRIPIGIQFVWAVILGVGLFYLPESPRYYVKKNRLDDAAKALSRLRGQPVHSDFVKDELAELVANYRYELLLMQSSWKDCFTGGWKQEGNLRRVVLGMTLQMMQQWTGVNFVFYYGTTFFQQIGIKNSFLIAMITTAVNVASTPISFWTIEKLGRRSLLIYGAIGMLICEFSIAAVGTAAPGSAAAAYCLIVFTCVYIFFFASTWGPAAWVVIAEIFPLPIRAKGVALSAASNWFWNFVIGYVTPYMVDDTYGDLKSKVFFVWGAACTGCVLFAYFLVPETKGLSLEQVDRMLEESTPRSSAMWVPRRFFAEKIELPRRDGFVDVDLGGDKEVLRVVRKVVVHREQV</sequence>
<dbReference type="InterPro" id="IPR005829">
    <property type="entry name" value="Sugar_transporter_CS"/>
</dbReference>
<evidence type="ECO:0000256" key="6">
    <source>
        <dbReference type="ARBA" id="ARBA00023136"/>
    </source>
</evidence>
<comment type="subcellular location">
    <subcellularLocation>
        <location evidence="1">Membrane</location>
        <topology evidence="1">Multi-pass membrane protein</topology>
    </subcellularLocation>
</comment>
<feature type="transmembrane region" description="Helical" evidence="8">
    <location>
        <begin position="21"/>
        <end position="41"/>
    </location>
</feature>
<dbReference type="AlphaFoldDB" id="A0A6A6RHQ3"/>
<protein>
    <submittedName>
        <fullName evidence="10">General substrate transporter</fullName>
    </submittedName>
</protein>
<feature type="transmembrane region" description="Helical" evidence="8">
    <location>
        <begin position="457"/>
        <end position="475"/>
    </location>
</feature>
<dbReference type="Gene3D" id="1.20.1250.20">
    <property type="entry name" value="MFS general substrate transporter like domains"/>
    <property type="match status" value="1"/>
</dbReference>
<dbReference type="Pfam" id="PF00083">
    <property type="entry name" value="Sugar_tr"/>
    <property type="match status" value="1"/>
</dbReference>
<dbReference type="InterPro" id="IPR003663">
    <property type="entry name" value="Sugar/inositol_transpt"/>
</dbReference>
<dbReference type="InterPro" id="IPR005828">
    <property type="entry name" value="MFS_sugar_transport-like"/>
</dbReference>
<dbReference type="PANTHER" id="PTHR48022">
    <property type="entry name" value="PLASTIDIC GLUCOSE TRANSPORTER 4"/>
    <property type="match status" value="1"/>
</dbReference>
<dbReference type="PRINTS" id="PR00171">
    <property type="entry name" value="SUGRTRNSPORT"/>
</dbReference>
<evidence type="ECO:0000256" key="3">
    <source>
        <dbReference type="ARBA" id="ARBA00022448"/>
    </source>
</evidence>
<evidence type="ECO:0000256" key="8">
    <source>
        <dbReference type="SAM" id="Phobius"/>
    </source>
</evidence>
<keyword evidence="3 7" id="KW-0813">Transport</keyword>
<evidence type="ECO:0000313" key="10">
    <source>
        <dbReference type="EMBL" id="KAF2634513.1"/>
    </source>
</evidence>
<dbReference type="InterPro" id="IPR020846">
    <property type="entry name" value="MFS_dom"/>
</dbReference>
<feature type="transmembrane region" description="Helical" evidence="8">
    <location>
        <begin position="197"/>
        <end position="219"/>
    </location>
</feature>
<dbReference type="NCBIfam" id="TIGR00879">
    <property type="entry name" value="SP"/>
    <property type="match status" value="1"/>
</dbReference>
<dbReference type="PANTHER" id="PTHR48022:SF6">
    <property type="entry name" value="MSTA PROTEIN-RELATED"/>
    <property type="match status" value="1"/>
</dbReference>
<proteinExistence type="inferred from homology"/>
<feature type="transmembrane region" description="Helical" evidence="8">
    <location>
        <begin position="80"/>
        <end position="98"/>
    </location>
</feature>
<evidence type="ECO:0000256" key="5">
    <source>
        <dbReference type="ARBA" id="ARBA00022989"/>
    </source>
</evidence>
<feature type="transmembrane region" description="Helical" evidence="8">
    <location>
        <begin position="382"/>
        <end position="410"/>
    </location>
</feature>
<feature type="domain" description="Major facilitator superfamily (MFS) profile" evidence="9">
    <location>
        <begin position="28"/>
        <end position="479"/>
    </location>
</feature>
<dbReference type="GO" id="GO:0016020">
    <property type="term" value="C:membrane"/>
    <property type="evidence" value="ECO:0007669"/>
    <property type="project" value="UniProtKB-SubCell"/>
</dbReference>
<reference evidence="10" key="1">
    <citation type="journal article" date="2020" name="Stud. Mycol.">
        <title>101 Dothideomycetes genomes: a test case for predicting lifestyles and emergence of pathogens.</title>
        <authorList>
            <person name="Haridas S."/>
            <person name="Albert R."/>
            <person name="Binder M."/>
            <person name="Bloem J."/>
            <person name="Labutti K."/>
            <person name="Salamov A."/>
            <person name="Andreopoulos B."/>
            <person name="Baker S."/>
            <person name="Barry K."/>
            <person name="Bills G."/>
            <person name="Bluhm B."/>
            <person name="Cannon C."/>
            <person name="Castanera R."/>
            <person name="Culley D."/>
            <person name="Daum C."/>
            <person name="Ezra D."/>
            <person name="Gonzalez J."/>
            <person name="Henrissat B."/>
            <person name="Kuo A."/>
            <person name="Liang C."/>
            <person name="Lipzen A."/>
            <person name="Lutzoni F."/>
            <person name="Magnuson J."/>
            <person name="Mondo S."/>
            <person name="Nolan M."/>
            <person name="Ohm R."/>
            <person name="Pangilinan J."/>
            <person name="Park H.-J."/>
            <person name="Ramirez L."/>
            <person name="Alfaro M."/>
            <person name="Sun H."/>
            <person name="Tritt A."/>
            <person name="Yoshinaga Y."/>
            <person name="Zwiers L.-H."/>
            <person name="Turgeon B."/>
            <person name="Goodwin S."/>
            <person name="Spatafora J."/>
            <person name="Crous P."/>
            <person name="Grigoriev I."/>
        </authorList>
    </citation>
    <scope>NUCLEOTIDE SEQUENCE</scope>
    <source>
        <strain evidence="10">CBS 473.64</strain>
    </source>
</reference>
<accession>A0A6A6RHQ3</accession>